<keyword evidence="2" id="KW-0614">Plasmid</keyword>
<dbReference type="GO" id="GO:0003677">
    <property type="term" value="F:DNA binding"/>
    <property type="evidence" value="ECO:0007669"/>
    <property type="project" value="InterPro"/>
</dbReference>
<gene>
    <name evidence="2" type="ORF">RADP37_05451</name>
</gene>
<reference evidence="2" key="1">
    <citation type="submission" date="2017-12" db="EMBL/GenBank/DDBJ databases">
        <authorList>
            <person name="Martens C."/>
            <person name="Dahlstrom E."/>
            <person name="Barbian K."/>
            <person name="Sykora L."/>
            <person name="Ricklefs S."/>
            <person name="Bruno D."/>
            <person name="Anzick I."/>
            <person name="Myles I."/>
            <person name="Datta S.K."/>
        </authorList>
    </citation>
    <scope>NUCLEOTIDE SEQUENCE</scope>
    <source>
        <strain evidence="2">AD2</strain>
        <plasmid evidence="2">p1-AD2</plasmid>
    </source>
</reference>
<organism evidence="2">
    <name type="scientific">Roseomonas mucosa</name>
    <dbReference type="NCBI Taxonomy" id="207340"/>
    <lineage>
        <taxon>Bacteria</taxon>
        <taxon>Pseudomonadati</taxon>
        <taxon>Pseudomonadota</taxon>
        <taxon>Alphaproteobacteria</taxon>
        <taxon>Acetobacterales</taxon>
        <taxon>Roseomonadaceae</taxon>
        <taxon>Roseomonas</taxon>
    </lineage>
</organism>
<dbReference type="EMBL" id="CP025188">
    <property type="protein sequence ID" value="AWV20335.1"/>
    <property type="molecule type" value="Genomic_DNA"/>
</dbReference>
<dbReference type="AlphaFoldDB" id="A0A4Y1MQR6"/>
<geneLocation type="plasmid" evidence="2">
    <name>p1-AD2</name>
</geneLocation>
<dbReference type="SUPFAM" id="SSF47413">
    <property type="entry name" value="lambda repressor-like DNA-binding domains"/>
    <property type="match status" value="1"/>
</dbReference>
<accession>A0A4Y1MQR6</accession>
<sequence>MTLSEFKAQEGLTLTALASLLGCKVTTVHGWVNGTRRPGWDAVAAIEEKTKGRVTASDFVPRAAMEAV</sequence>
<dbReference type="InterPro" id="IPR010982">
    <property type="entry name" value="Lambda_DNA-bd_dom_sf"/>
</dbReference>
<dbReference type="RefSeq" id="WP_168550277.1">
    <property type="nucleotide sequence ID" value="NZ_CP025188.1"/>
</dbReference>
<dbReference type="InterPro" id="IPR001387">
    <property type="entry name" value="Cro/C1-type_HTH"/>
</dbReference>
<dbReference type="Pfam" id="PF13560">
    <property type="entry name" value="HTH_31"/>
    <property type="match status" value="1"/>
</dbReference>
<protein>
    <recommendedName>
        <fullName evidence="1">HTH cro/C1-type domain-containing protein</fullName>
    </recommendedName>
</protein>
<evidence type="ECO:0000259" key="1">
    <source>
        <dbReference type="SMART" id="SM00530"/>
    </source>
</evidence>
<dbReference type="Gene3D" id="1.10.260.40">
    <property type="entry name" value="lambda repressor-like DNA-binding domains"/>
    <property type="match status" value="1"/>
</dbReference>
<proteinExistence type="predicted"/>
<evidence type="ECO:0000313" key="2">
    <source>
        <dbReference type="EMBL" id="AWV20335.1"/>
    </source>
</evidence>
<feature type="domain" description="HTH cro/C1-type" evidence="1">
    <location>
        <begin position="2"/>
        <end position="57"/>
    </location>
</feature>
<dbReference type="SMART" id="SM00530">
    <property type="entry name" value="HTH_XRE"/>
    <property type="match status" value="1"/>
</dbReference>
<dbReference type="PROSITE" id="PS51257">
    <property type="entry name" value="PROKAR_LIPOPROTEIN"/>
    <property type="match status" value="1"/>
</dbReference>
<name>A0A4Y1MQR6_9PROT</name>